<organism evidence="1 2">
    <name type="scientific">Ascodesmis nigricans</name>
    <dbReference type="NCBI Taxonomy" id="341454"/>
    <lineage>
        <taxon>Eukaryota</taxon>
        <taxon>Fungi</taxon>
        <taxon>Dikarya</taxon>
        <taxon>Ascomycota</taxon>
        <taxon>Pezizomycotina</taxon>
        <taxon>Pezizomycetes</taxon>
        <taxon>Pezizales</taxon>
        <taxon>Ascodesmidaceae</taxon>
        <taxon>Ascodesmis</taxon>
    </lineage>
</organism>
<dbReference type="InParanoid" id="A0A4S2MWP3"/>
<reference evidence="1 2" key="1">
    <citation type="submission" date="2019-04" db="EMBL/GenBank/DDBJ databases">
        <title>Comparative genomics and transcriptomics to analyze fruiting body development in filamentous ascomycetes.</title>
        <authorList>
            <consortium name="DOE Joint Genome Institute"/>
            <person name="Lutkenhaus R."/>
            <person name="Traeger S."/>
            <person name="Breuer J."/>
            <person name="Kuo A."/>
            <person name="Lipzen A."/>
            <person name="Pangilinan J."/>
            <person name="Dilworth D."/>
            <person name="Sandor L."/>
            <person name="Poggeler S."/>
            <person name="Barry K."/>
            <person name="Grigoriev I.V."/>
            <person name="Nowrousian M."/>
        </authorList>
    </citation>
    <scope>NUCLEOTIDE SEQUENCE [LARGE SCALE GENOMIC DNA]</scope>
    <source>
        <strain evidence="1 2">CBS 389.68</strain>
    </source>
</reference>
<evidence type="ECO:0000313" key="1">
    <source>
        <dbReference type="EMBL" id="TGZ80984.1"/>
    </source>
</evidence>
<dbReference type="EMBL" id="ML220121">
    <property type="protein sequence ID" value="TGZ80984.1"/>
    <property type="molecule type" value="Genomic_DNA"/>
</dbReference>
<proteinExistence type="predicted"/>
<dbReference type="Proteomes" id="UP000298138">
    <property type="component" value="Unassembled WGS sequence"/>
</dbReference>
<keyword evidence="2" id="KW-1185">Reference proteome</keyword>
<gene>
    <name evidence="1" type="ORF">EX30DRAFT_32966</name>
</gene>
<evidence type="ECO:0000313" key="2">
    <source>
        <dbReference type="Proteomes" id="UP000298138"/>
    </source>
</evidence>
<protein>
    <submittedName>
        <fullName evidence="1">Uncharacterized protein</fullName>
    </submittedName>
</protein>
<accession>A0A4S2MWP3</accession>
<sequence>MIELLLRASTVITLPYLVAVVLRCRYACIFIERTHQHNATKRYDLACYGKYHSLDIRLLQCRLRCYVSQPCLIRPQSMTRGSTSGSMMHAWYARLLHGYAHVAFRRPTNYDFPR</sequence>
<name>A0A4S2MWP3_9PEZI</name>
<dbReference type="AlphaFoldDB" id="A0A4S2MWP3"/>